<dbReference type="AlphaFoldDB" id="A0A1H9T0N2"/>
<dbReference type="PANTHER" id="PTHR30290">
    <property type="entry name" value="PERIPLASMIC BINDING COMPONENT OF ABC TRANSPORTER"/>
    <property type="match status" value="1"/>
</dbReference>
<comment type="subcellular location">
    <subcellularLocation>
        <location evidence="1">Cell envelope</location>
    </subcellularLocation>
</comment>
<accession>A0A1H9T0N2</accession>
<comment type="similarity">
    <text evidence="2">Belongs to the bacterial solute-binding protein 5 family.</text>
</comment>
<dbReference type="InterPro" id="IPR019546">
    <property type="entry name" value="TAT_signal_bac_arc"/>
</dbReference>
<dbReference type="GO" id="GO:0043190">
    <property type="term" value="C:ATP-binding cassette (ABC) transporter complex"/>
    <property type="evidence" value="ECO:0007669"/>
    <property type="project" value="InterPro"/>
</dbReference>
<evidence type="ECO:0000256" key="4">
    <source>
        <dbReference type="ARBA" id="ARBA00022729"/>
    </source>
</evidence>
<dbReference type="Pfam" id="PF00496">
    <property type="entry name" value="SBP_bac_5"/>
    <property type="match status" value="1"/>
</dbReference>
<dbReference type="GO" id="GO:1904680">
    <property type="term" value="F:peptide transmembrane transporter activity"/>
    <property type="evidence" value="ECO:0007669"/>
    <property type="project" value="TreeGrafter"/>
</dbReference>
<dbReference type="EMBL" id="FOGZ01000017">
    <property type="protein sequence ID" value="SER90627.1"/>
    <property type="molecule type" value="Genomic_DNA"/>
</dbReference>
<evidence type="ECO:0000256" key="5">
    <source>
        <dbReference type="SAM" id="SignalP"/>
    </source>
</evidence>
<dbReference type="InterPro" id="IPR000914">
    <property type="entry name" value="SBP_5_dom"/>
</dbReference>
<evidence type="ECO:0000256" key="2">
    <source>
        <dbReference type="ARBA" id="ARBA00005695"/>
    </source>
</evidence>
<dbReference type="RefSeq" id="WP_091970198.1">
    <property type="nucleotide sequence ID" value="NZ_FOGZ01000017.1"/>
</dbReference>
<dbReference type="GO" id="GO:0015833">
    <property type="term" value="P:peptide transport"/>
    <property type="evidence" value="ECO:0007669"/>
    <property type="project" value="TreeGrafter"/>
</dbReference>
<feature type="domain" description="Solute-binding protein family 5" evidence="6">
    <location>
        <begin position="86"/>
        <end position="465"/>
    </location>
</feature>
<sequence length="545" mass="58447">MQLLSRRNLLQFAALGAAAVALPGCAQTASSPSNTGSAGGGAVLIGTTDKVTALDPAGEYDNGSFALISNCFPFLLNTKPGSTDATPVPDIAESASFTSDKEYTVKLKSGLKFANGHDLTSEDVKYSFDRMIKINDPNGPSSLLANLDSVSTSDDLTVVFTLKVANDQTFPQVLTSPAGPIVDKDSFPADKLLDDDAIVKANAFAGPLRITDYTKNQLVSFARWDGYQGVLGAAKASTVTMKYYAQDENLKLGVQQGEVDVASRSLSATDIDSLRSDSKLKVYEGTGGEMRMLVFNFDTMPFGAKTSEPSAAKSLAVRQAIASLLDRSAVSTNVYKGTYNPLFAYVPDGFLGASPTLKSAYGDGNGGPSKDKATKFLADAGVTTPVALNIQYNPDHYGQSSSDEYTAMKSQLESSGLFTVDLKSTEWVQYNKDRVADVYPIYQLGWFPDFPDPDNYLTPFFTEGNFIHQHYSNEAVAQAITAQATEPDKTKRQALLKEIQDKLTADLPTIPLLQGKQVLIASTAVKGAENAIDISFKLRMNVLSK</sequence>
<evidence type="ECO:0000313" key="7">
    <source>
        <dbReference type="EMBL" id="SER90627.1"/>
    </source>
</evidence>
<organism evidence="7 8">
    <name type="scientific">Propionibacterium cyclohexanicum</name>
    <dbReference type="NCBI Taxonomy" id="64702"/>
    <lineage>
        <taxon>Bacteria</taxon>
        <taxon>Bacillati</taxon>
        <taxon>Actinomycetota</taxon>
        <taxon>Actinomycetes</taxon>
        <taxon>Propionibacteriales</taxon>
        <taxon>Propionibacteriaceae</taxon>
        <taxon>Propionibacterium</taxon>
    </lineage>
</organism>
<dbReference type="STRING" id="64702.SAMN05443377_11758"/>
<dbReference type="Gene3D" id="3.10.105.10">
    <property type="entry name" value="Dipeptide-binding Protein, Domain 3"/>
    <property type="match status" value="1"/>
</dbReference>
<evidence type="ECO:0000313" key="8">
    <source>
        <dbReference type="Proteomes" id="UP000198815"/>
    </source>
</evidence>
<feature type="signal peptide" evidence="5">
    <location>
        <begin position="1"/>
        <end position="26"/>
    </location>
</feature>
<dbReference type="PIRSF" id="PIRSF002741">
    <property type="entry name" value="MppA"/>
    <property type="match status" value="1"/>
</dbReference>
<dbReference type="OrthoDB" id="9801912at2"/>
<keyword evidence="4 5" id="KW-0732">Signal</keyword>
<dbReference type="PANTHER" id="PTHR30290:SF10">
    <property type="entry name" value="PERIPLASMIC OLIGOPEPTIDE-BINDING PROTEIN-RELATED"/>
    <property type="match status" value="1"/>
</dbReference>
<dbReference type="Gene3D" id="3.40.190.10">
    <property type="entry name" value="Periplasmic binding protein-like II"/>
    <property type="match status" value="1"/>
</dbReference>
<dbReference type="PROSITE" id="PS51318">
    <property type="entry name" value="TAT"/>
    <property type="match status" value="1"/>
</dbReference>
<evidence type="ECO:0000256" key="3">
    <source>
        <dbReference type="ARBA" id="ARBA00022448"/>
    </source>
</evidence>
<keyword evidence="8" id="KW-1185">Reference proteome</keyword>
<protein>
    <submittedName>
        <fullName evidence="7">Peptide/nickel transport system substrate-binding protein</fullName>
    </submittedName>
</protein>
<dbReference type="GO" id="GO:0042597">
    <property type="term" value="C:periplasmic space"/>
    <property type="evidence" value="ECO:0007669"/>
    <property type="project" value="UniProtKB-ARBA"/>
</dbReference>
<reference evidence="7 8" key="1">
    <citation type="submission" date="2016-10" db="EMBL/GenBank/DDBJ databases">
        <authorList>
            <person name="de Groot N.N."/>
        </authorList>
    </citation>
    <scope>NUCLEOTIDE SEQUENCE [LARGE SCALE GENOMIC DNA]</scope>
    <source>
        <strain evidence="7 8">DSM 16859</strain>
    </source>
</reference>
<dbReference type="GO" id="GO:0030313">
    <property type="term" value="C:cell envelope"/>
    <property type="evidence" value="ECO:0007669"/>
    <property type="project" value="UniProtKB-SubCell"/>
</dbReference>
<gene>
    <name evidence="7" type="ORF">SAMN05443377_11758</name>
</gene>
<name>A0A1H9T0N2_9ACTN</name>
<keyword evidence="3" id="KW-0813">Transport</keyword>
<dbReference type="Proteomes" id="UP000198815">
    <property type="component" value="Unassembled WGS sequence"/>
</dbReference>
<dbReference type="InterPro" id="IPR006311">
    <property type="entry name" value="TAT_signal"/>
</dbReference>
<dbReference type="NCBIfam" id="TIGR01409">
    <property type="entry name" value="TAT_signal_seq"/>
    <property type="match status" value="1"/>
</dbReference>
<dbReference type="SUPFAM" id="SSF53850">
    <property type="entry name" value="Periplasmic binding protein-like II"/>
    <property type="match status" value="1"/>
</dbReference>
<dbReference type="InterPro" id="IPR039424">
    <property type="entry name" value="SBP_5"/>
</dbReference>
<evidence type="ECO:0000256" key="1">
    <source>
        <dbReference type="ARBA" id="ARBA00004196"/>
    </source>
</evidence>
<dbReference type="InterPro" id="IPR030678">
    <property type="entry name" value="Peptide/Ni-bd"/>
</dbReference>
<proteinExistence type="inferred from homology"/>
<evidence type="ECO:0000259" key="6">
    <source>
        <dbReference type="Pfam" id="PF00496"/>
    </source>
</evidence>
<feature type="chain" id="PRO_5038653919" evidence="5">
    <location>
        <begin position="27"/>
        <end position="545"/>
    </location>
</feature>